<keyword evidence="4" id="KW-1185">Reference proteome</keyword>
<dbReference type="Proteomes" id="UP000699975">
    <property type="component" value="Unassembled WGS sequence"/>
</dbReference>
<protein>
    <submittedName>
        <fullName evidence="3">Methylcrotonoyl-CoA carboxylase</fullName>
    </submittedName>
</protein>
<evidence type="ECO:0000259" key="2">
    <source>
        <dbReference type="PROSITE" id="PS50989"/>
    </source>
</evidence>
<dbReference type="RefSeq" id="WP_218315791.1">
    <property type="nucleotide sequence ID" value="NZ_JAGSPB010000001.1"/>
</dbReference>
<accession>A0ABS6SKZ6</accession>
<evidence type="ECO:0000259" key="1">
    <source>
        <dbReference type="PROSITE" id="PS50980"/>
    </source>
</evidence>
<reference evidence="3 4" key="1">
    <citation type="submission" date="2021-04" db="EMBL/GenBank/DDBJ databases">
        <authorList>
            <person name="Pira H."/>
            <person name="Risdian C."/>
            <person name="Wink J."/>
        </authorList>
    </citation>
    <scope>NUCLEOTIDE SEQUENCE [LARGE SCALE GENOMIC DNA]</scope>
    <source>
        <strain evidence="3 4">WH131</strain>
    </source>
</reference>
<comment type="caution">
    <text evidence="3">The sequence shown here is derived from an EMBL/GenBank/DDBJ whole genome shotgun (WGS) entry which is preliminary data.</text>
</comment>
<proteinExistence type="predicted"/>
<gene>
    <name evidence="3" type="ORF">KCG45_03925</name>
</gene>
<dbReference type="PANTHER" id="PTHR22855">
    <property type="entry name" value="ACETYL, PROPIONYL, PYRUVATE, AND GLUTACONYL CARBOXYLASE-RELATED"/>
    <property type="match status" value="1"/>
</dbReference>
<evidence type="ECO:0000313" key="3">
    <source>
        <dbReference type="EMBL" id="MBV7265314.1"/>
    </source>
</evidence>
<dbReference type="Pfam" id="PF01039">
    <property type="entry name" value="Carboxyl_trans"/>
    <property type="match status" value="1"/>
</dbReference>
<dbReference type="InterPro" id="IPR045190">
    <property type="entry name" value="MCCB/AccD1-like"/>
</dbReference>
<evidence type="ECO:0000313" key="4">
    <source>
        <dbReference type="Proteomes" id="UP000699975"/>
    </source>
</evidence>
<organism evidence="3 4">
    <name type="scientific">Erythrobacter ani</name>
    <dbReference type="NCBI Taxonomy" id="2827235"/>
    <lineage>
        <taxon>Bacteria</taxon>
        <taxon>Pseudomonadati</taxon>
        <taxon>Pseudomonadota</taxon>
        <taxon>Alphaproteobacteria</taxon>
        <taxon>Sphingomonadales</taxon>
        <taxon>Erythrobacteraceae</taxon>
        <taxon>Erythrobacter/Porphyrobacter group</taxon>
        <taxon>Erythrobacter</taxon>
    </lineage>
</organism>
<dbReference type="PROSITE" id="PS50980">
    <property type="entry name" value="COA_CT_NTER"/>
    <property type="match status" value="1"/>
</dbReference>
<dbReference type="PANTHER" id="PTHR22855:SF13">
    <property type="entry name" value="METHYLCROTONOYL-COA CARBOXYLASE BETA CHAIN, MITOCHONDRIAL"/>
    <property type="match status" value="1"/>
</dbReference>
<dbReference type="PROSITE" id="PS50989">
    <property type="entry name" value="COA_CT_CTER"/>
    <property type="match status" value="1"/>
</dbReference>
<dbReference type="InterPro" id="IPR011763">
    <property type="entry name" value="COA_CT_C"/>
</dbReference>
<sequence>MSASVLTSKLDREAPDAKARFAHNKELATDLRAAVAEAALGGPERSRERHVSRGKLLPRERVERLLDPGSPFLEIGQLAANGMYEGDINGASLICGIGRVSGRQVMIVCNDATVKGGTYYPMTVKKHLRAQEIAQENRLPCIYLVDSGGANLPHQAEVFPDRDHFGRIFFNQANMSALGIPQIACVMGSCTAGGAYVPAMSDETVIVRNQGTIFLAGPPLVKAATGEEISAEDLGGGDLHAKKSGVVDHLAENDEHALTIVRDIVSHLGENTGAAKDIALKDPRPPKFDADDLYAIVPDDVRAPYDVKEVIARLVDGSEFHEFKQHYGSTLVCGFAHIWGMPVAILANNGVLFSESAQKGAHFIELACQRRIPLLFLQNISGFMVGGKYEAEGIAKHGAKLVTAVATATVPKITVVIGGSFGAGNYGMAGRAYSPRFLFTWPNARISVMGGEQAASVLATVHRDAGTWTEEEAEAFKAPIRQKYEDEGNPYYATARLWDDGVIDPVQTRDVLGLAFAATLEAPIAERPAFGVFRM</sequence>
<dbReference type="InterPro" id="IPR011762">
    <property type="entry name" value="COA_CT_N"/>
</dbReference>
<feature type="domain" description="CoA carboxyltransferase N-terminal" evidence="1">
    <location>
        <begin position="24"/>
        <end position="280"/>
    </location>
</feature>
<dbReference type="InterPro" id="IPR034733">
    <property type="entry name" value="AcCoA_carboxyl_beta"/>
</dbReference>
<feature type="domain" description="CoA carboxyltransferase C-terminal" evidence="2">
    <location>
        <begin position="285"/>
        <end position="526"/>
    </location>
</feature>
<dbReference type="EMBL" id="JAGSPB010000001">
    <property type="protein sequence ID" value="MBV7265314.1"/>
    <property type="molecule type" value="Genomic_DNA"/>
</dbReference>
<name>A0ABS6SKZ6_9SPHN</name>